<dbReference type="InterPro" id="IPR012939">
    <property type="entry name" value="Glyco_hydro_92"/>
</dbReference>
<evidence type="ECO:0000259" key="2">
    <source>
        <dbReference type="PROSITE" id="PS50022"/>
    </source>
</evidence>
<dbReference type="Gene3D" id="2.70.98.10">
    <property type="match status" value="1"/>
</dbReference>
<dbReference type="Pfam" id="PF17678">
    <property type="entry name" value="Glyco_hydro_92N"/>
    <property type="match status" value="1"/>
</dbReference>
<dbReference type="Gene3D" id="1.20.1610.10">
    <property type="entry name" value="alpha-1,2-mannosidases domains"/>
    <property type="match status" value="1"/>
</dbReference>
<dbReference type="InterPro" id="IPR005887">
    <property type="entry name" value="GH92_a_mannosidase_put"/>
</dbReference>
<dbReference type="Proteomes" id="UP000444316">
    <property type="component" value="Unassembled WGS sequence"/>
</dbReference>
<keyword evidence="3" id="KW-0378">Hydrolase</keyword>
<accession>A0A845HZZ6</accession>
<dbReference type="FunFam" id="1.20.1050.60:FF:000001">
    <property type="entry name" value="Putative alpha-1,2-mannosidase"/>
    <property type="match status" value="1"/>
</dbReference>
<dbReference type="SUPFAM" id="SSF49785">
    <property type="entry name" value="Galactose-binding domain-like"/>
    <property type="match status" value="1"/>
</dbReference>
<dbReference type="InterPro" id="IPR008979">
    <property type="entry name" value="Galactose-bd-like_sf"/>
</dbReference>
<organism evidence="3 4">
    <name type="scientific">Duganella fentianensis</name>
    <dbReference type="NCBI Taxonomy" id="2692177"/>
    <lineage>
        <taxon>Bacteria</taxon>
        <taxon>Pseudomonadati</taxon>
        <taxon>Pseudomonadota</taxon>
        <taxon>Betaproteobacteria</taxon>
        <taxon>Burkholderiales</taxon>
        <taxon>Oxalobacteraceae</taxon>
        <taxon>Telluria group</taxon>
        <taxon>Duganella</taxon>
    </lineage>
</organism>
<dbReference type="NCBIfam" id="TIGR01180">
    <property type="entry name" value="aman2_put"/>
    <property type="match status" value="1"/>
</dbReference>
<evidence type="ECO:0000256" key="1">
    <source>
        <dbReference type="SAM" id="SignalP"/>
    </source>
</evidence>
<dbReference type="Gene3D" id="2.60.120.260">
    <property type="entry name" value="Galactose-binding domain-like"/>
    <property type="match status" value="1"/>
</dbReference>
<dbReference type="Gene3D" id="1.20.1050.60">
    <property type="entry name" value="alpha-1,2-mannosidase"/>
    <property type="match status" value="1"/>
</dbReference>
<dbReference type="FunFam" id="3.30.2080.10:FF:000001">
    <property type="entry name" value="Alpha-1,2-mannosidase subfamily"/>
    <property type="match status" value="1"/>
</dbReference>
<dbReference type="Gene3D" id="3.30.2080.10">
    <property type="entry name" value="GH92 mannosidase domain"/>
    <property type="match status" value="1"/>
</dbReference>
<dbReference type="InterPro" id="IPR050883">
    <property type="entry name" value="PNGase"/>
</dbReference>
<dbReference type="InterPro" id="IPR008928">
    <property type="entry name" value="6-hairpin_glycosidase_sf"/>
</dbReference>
<dbReference type="PANTHER" id="PTHR12143:SF39">
    <property type="entry name" value="SECRETED PROTEIN"/>
    <property type="match status" value="1"/>
</dbReference>
<dbReference type="PROSITE" id="PS50022">
    <property type="entry name" value="FA58C_3"/>
    <property type="match status" value="1"/>
</dbReference>
<gene>
    <name evidence="3" type="ORF">GTP23_03070</name>
</gene>
<feature type="chain" id="PRO_5032661311" evidence="1">
    <location>
        <begin position="26"/>
        <end position="983"/>
    </location>
</feature>
<keyword evidence="4" id="KW-1185">Reference proteome</keyword>
<dbReference type="GO" id="GO:0000224">
    <property type="term" value="F:peptide-N4-(N-acetyl-beta-glucosaminyl)asparagine amidase activity"/>
    <property type="evidence" value="ECO:0007669"/>
    <property type="project" value="TreeGrafter"/>
</dbReference>
<dbReference type="RefSeq" id="WP_161033805.1">
    <property type="nucleotide sequence ID" value="NZ_WWCL01000001.1"/>
</dbReference>
<keyword evidence="1" id="KW-0732">Signal</keyword>
<dbReference type="GO" id="GO:0030246">
    <property type="term" value="F:carbohydrate binding"/>
    <property type="evidence" value="ECO:0007669"/>
    <property type="project" value="InterPro"/>
</dbReference>
<evidence type="ECO:0000313" key="4">
    <source>
        <dbReference type="Proteomes" id="UP000444316"/>
    </source>
</evidence>
<dbReference type="Pfam" id="PF07971">
    <property type="entry name" value="Glyco_hydro_92"/>
    <property type="match status" value="1"/>
</dbReference>
<feature type="domain" description="F5/8 type C" evidence="2">
    <location>
        <begin position="878"/>
        <end position="978"/>
    </location>
</feature>
<dbReference type="InterPro" id="IPR000421">
    <property type="entry name" value="FA58C"/>
</dbReference>
<dbReference type="GO" id="GO:0005829">
    <property type="term" value="C:cytosol"/>
    <property type="evidence" value="ECO:0007669"/>
    <property type="project" value="TreeGrafter"/>
</dbReference>
<dbReference type="SUPFAM" id="SSF48208">
    <property type="entry name" value="Six-hairpin glycosidases"/>
    <property type="match status" value="1"/>
</dbReference>
<feature type="signal peptide" evidence="1">
    <location>
        <begin position="1"/>
        <end position="25"/>
    </location>
</feature>
<dbReference type="PANTHER" id="PTHR12143">
    <property type="entry name" value="PEPTIDE N-GLYCANASE PNGASE -RELATED"/>
    <property type="match status" value="1"/>
</dbReference>
<protein>
    <submittedName>
        <fullName evidence="3">Glycoside hydrolase family 92 protein</fullName>
    </submittedName>
</protein>
<dbReference type="GO" id="GO:0005975">
    <property type="term" value="P:carbohydrate metabolic process"/>
    <property type="evidence" value="ECO:0007669"/>
    <property type="project" value="InterPro"/>
</dbReference>
<name>A0A845HZZ6_9BURK</name>
<dbReference type="InterPro" id="IPR014718">
    <property type="entry name" value="GH-type_carb-bd"/>
</dbReference>
<proteinExistence type="predicted"/>
<dbReference type="EMBL" id="WWCL01000001">
    <property type="protein sequence ID" value="MYN44048.1"/>
    <property type="molecule type" value="Genomic_DNA"/>
</dbReference>
<dbReference type="Pfam" id="PF13290">
    <property type="entry name" value="CHB_HEX_C_1"/>
    <property type="match status" value="1"/>
</dbReference>
<comment type="caution">
    <text evidence="3">The sequence shown here is derived from an EMBL/GenBank/DDBJ whole genome shotgun (WGS) entry which is preliminary data.</text>
</comment>
<reference evidence="3" key="1">
    <citation type="submission" date="2019-12" db="EMBL/GenBank/DDBJ databases">
        <title>Novel species isolated from a subtropical stream in China.</title>
        <authorList>
            <person name="Lu H."/>
        </authorList>
    </citation>
    <scope>NUCLEOTIDE SEQUENCE [LARGE SCALE GENOMIC DNA]</scope>
    <source>
        <strain evidence="3">FT93W</strain>
    </source>
</reference>
<dbReference type="AlphaFoldDB" id="A0A845HZZ6"/>
<dbReference type="GO" id="GO:0006516">
    <property type="term" value="P:glycoprotein catabolic process"/>
    <property type="evidence" value="ECO:0007669"/>
    <property type="project" value="TreeGrafter"/>
</dbReference>
<dbReference type="InterPro" id="IPR041371">
    <property type="entry name" value="GH92_N"/>
</dbReference>
<evidence type="ECO:0000313" key="3">
    <source>
        <dbReference type="EMBL" id="MYN44048.1"/>
    </source>
</evidence>
<sequence>MLYRSIMLAAAWAAALSVVSAPVFAAPAAAPSDLARYVNPMVGTGGHGHTFPGPTLPFGMIQPGPDTRLTGWDGSSGYHDSDRVVYGFSHTHLSGTGVSDYGDVLLLPATGKVKWVSGYRYKGEDPLPFDASGYGSQFDKASERAEAGYYGVTLKDYGIKAEITTTLRTALHRWTFARAEQAHVMLDLSHRGELLASGLNVIDDYTVAGWRRTKAWAAHRPVYFIIRFDHPFKRVTGPIGQEQIKAALAFDLKAGEVLQAQVGISAVDSQGAAANLAAEQKGFAFERVRQQARAAWNRQLGRIEVEGSSEKDKRVFYTALYHSFVQPNTFQDVDGRYYGRDGRVHQSRDGTRYSVFSLWDTFRAAHPLYSIVERRRSADFIKTFIAQFKEGGRLPVWELWGNETDCMIAYHVVSVIADAYAKGIRNFDARAALEAMVKTAEVDKYGLTTYRKQGYLQGDEEAESVSKTLEYAYDDWCIAVLATALGEKEIAQRFAARAEGWRNLIDEKGHVHPRAKGRWMEGYDPAEVSVNFTEANGWQYGFFVPHNIAGFIARVGGNEKFLQLLDDCFNAQQGLSGRHQVDITGLVGQYAHGNEPSHHMAYLYAFGGQPWKTQALVKRLMDEMYDDTPDGLAGNEDCGQMSAWYVMSALGLYSVTPGQPDYVIGTPRFRRATIHLENGKRFTIRADGSGPYVQGAKLNGKPWSPVWLSHTAIMQGGELRFSMAATPSQWGSAVADRPRTGQVQTAEAVVLAPVASGPYRFKESAVLDAQALEAVDAIHYSTDGTVPDAASPRWQGPLTVQASTMLKLRARRGQYWSPVTEAPAVKLSEQLKIALRYAPNPQYAAGGAAALVDGIRGGNDFRLGGWLGFYGTDLDGVIDLGEPRALKRVAVNFLQDQNSWIFMPRALEVEASSDGKLWFALGSAANQVDEHADGSIIRELAVAADGKVARYVRVRGVAPVWCPDWHKGQGNRSFIFADEITVE</sequence>
<dbReference type="InterPro" id="IPR059177">
    <property type="entry name" value="GH29D-like_dom"/>
</dbReference>